<name>A0A917JCV6_9ENTE</name>
<comment type="caution">
    <text evidence="8">The sequence shown here is derived from an EMBL/GenBank/DDBJ whole genome shotgun (WGS) entry which is preliminary data.</text>
</comment>
<dbReference type="GO" id="GO:0000166">
    <property type="term" value="F:nucleotide binding"/>
    <property type="evidence" value="ECO:0007669"/>
    <property type="project" value="UniProtKB-KW"/>
</dbReference>
<sequence length="198" mass="22891">MNKIMAYQIPFRSKELKQQVEEFLNYYGKEKVNEHSYQVADEARKLAEKFNLSAEKAYVAGLLHDISVVIPNEERIALQRSLNKEVLKEEEILPMILHQKQSVFVAEELFGIQDAEILSAIECHTTLRKNASDLDKVVFIADKVKWDRDDSAPYLEELNQALTQSLDEGCRVYIRWALLDIIVLHPWLKDAMDDLALS</sequence>
<dbReference type="SUPFAM" id="SSF109604">
    <property type="entry name" value="HD-domain/PDEase-like"/>
    <property type="match status" value="1"/>
</dbReference>
<keyword evidence="4" id="KW-0378">Hydrolase</keyword>
<evidence type="ECO:0000256" key="6">
    <source>
        <dbReference type="ARBA" id="ARBA00049417"/>
    </source>
</evidence>
<proteinExistence type="predicted"/>
<evidence type="ECO:0000256" key="1">
    <source>
        <dbReference type="ARBA" id="ARBA00012506"/>
    </source>
</evidence>
<dbReference type="EC" id="3.6.1.41" evidence="1"/>
<dbReference type="RefSeq" id="WP_188366709.1">
    <property type="nucleotide sequence ID" value="NZ_BMDT01000001.1"/>
</dbReference>
<dbReference type="InterPro" id="IPR003607">
    <property type="entry name" value="HD/PDEase_dom"/>
</dbReference>
<keyword evidence="2" id="KW-0479">Metal-binding</keyword>
<accession>A0A917JCV6</accession>
<dbReference type="Pfam" id="PF01966">
    <property type="entry name" value="HD"/>
    <property type="match status" value="1"/>
</dbReference>
<dbReference type="Proteomes" id="UP000622610">
    <property type="component" value="Unassembled WGS sequence"/>
</dbReference>
<evidence type="ECO:0000313" key="8">
    <source>
        <dbReference type="EMBL" id="GGI64885.1"/>
    </source>
</evidence>
<dbReference type="InterPro" id="IPR005249">
    <property type="entry name" value="YqeK"/>
</dbReference>
<gene>
    <name evidence="8" type="ORF">GCM10011482_05390</name>
</gene>
<keyword evidence="9" id="KW-1185">Reference proteome</keyword>
<keyword evidence="5" id="KW-0408">Iron</keyword>
<evidence type="ECO:0000313" key="9">
    <source>
        <dbReference type="Proteomes" id="UP000622610"/>
    </source>
</evidence>
<dbReference type="PROSITE" id="PS51831">
    <property type="entry name" value="HD"/>
    <property type="match status" value="1"/>
</dbReference>
<evidence type="ECO:0000256" key="4">
    <source>
        <dbReference type="ARBA" id="ARBA00022801"/>
    </source>
</evidence>
<dbReference type="InterPro" id="IPR006674">
    <property type="entry name" value="HD_domain"/>
</dbReference>
<dbReference type="NCBIfam" id="TIGR00488">
    <property type="entry name" value="bis(5'-nucleosyl)-tetraphosphatase (symmetrical) YqeK"/>
    <property type="match status" value="1"/>
</dbReference>
<dbReference type="CDD" id="cd00077">
    <property type="entry name" value="HDc"/>
    <property type="match status" value="1"/>
</dbReference>
<reference evidence="8" key="2">
    <citation type="submission" date="2020-09" db="EMBL/GenBank/DDBJ databases">
        <authorList>
            <person name="Sun Q."/>
            <person name="Sedlacek I."/>
        </authorList>
    </citation>
    <scope>NUCLEOTIDE SEQUENCE</scope>
    <source>
        <strain evidence="8">CCM 8433</strain>
    </source>
</reference>
<dbReference type="Gene3D" id="1.10.3210.10">
    <property type="entry name" value="Hypothetical protein af1432"/>
    <property type="match status" value="1"/>
</dbReference>
<dbReference type="InterPro" id="IPR051094">
    <property type="entry name" value="Diverse_Catalytic_Enzymes"/>
</dbReference>
<dbReference type="EMBL" id="BMDT01000001">
    <property type="protein sequence ID" value="GGI64885.1"/>
    <property type="molecule type" value="Genomic_DNA"/>
</dbReference>
<evidence type="ECO:0000259" key="7">
    <source>
        <dbReference type="PROSITE" id="PS51831"/>
    </source>
</evidence>
<dbReference type="GO" id="GO:0046872">
    <property type="term" value="F:metal ion binding"/>
    <property type="evidence" value="ECO:0007669"/>
    <property type="project" value="UniProtKB-KW"/>
</dbReference>
<organism evidence="8 9">
    <name type="scientific">Enterococcus alcedinis</name>
    <dbReference type="NCBI Taxonomy" id="1274384"/>
    <lineage>
        <taxon>Bacteria</taxon>
        <taxon>Bacillati</taxon>
        <taxon>Bacillota</taxon>
        <taxon>Bacilli</taxon>
        <taxon>Lactobacillales</taxon>
        <taxon>Enterococcaceae</taxon>
        <taxon>Enterococcus</taxon>
    </lineage>
</organism>
<dbReference type="GO" id="GO:0008803">
    <property type="term" value="F:bis(5'-nucleosyl)-tetraphosphatase (symmetrical) activity"/>
    <property type="evidence" value="ECO:0007669"/>
    <property type="project" value="UniProtKB-EC"/>
</dbReference>
<evidence type="ECO:0000256" key="5">
    <source>
        <dbReference type="ARBA" id="ARBA00023004"/>
    </source>
</evidence>
<protein>
    <recommendedName>
        <fullName evidence="1">bis(5'-nucleosyl)-tetraphosphatase (symmetrical)</fullName>
        <ecNumber evidence="1">3.6.1.41</ecNumber>
    </recommendedName>
</protein>
<evidence type="ECO:0000256" key="2">
    <source>
        <dbReference type="ARBA" id="ARBA00022723"/>
    </source>
</evidence>
<comment type="catalytic activity">
    <reaction evidence="6">
        <text>P(1),P(4)-bis(5'-adenosyl) tetraphosphate + H2O = 2 ADP + 2 H(+)</text>
        <dbReference type="Rhea" id="RHEA:24252"/>
        <dbReference type="ChEBI" id="CHEBI:15377"/>
        <dbReference type="ChEBI" id="CHEBI:15378"/>
        <dbReference type="ChEBI" id="CHEBI:58141"/>
        <dbReference type="ChEBI" id="CHEBI:456216"/>
        <dbReference type="EC" id="3.6.1.41"/>
    </reaction>
</comment>
<keyword evidence="3" id="KW-0547">Nucleotide-binding</keyword>
<reference evidence="8" key="1">
    <citation type="journal article" date="2014" name="Int. J. Syst. Evol. Microbiol.">
        <title>Complete genome sequence of Corynebacterium casei LMG S-19264T (=DSM 44701T), isolated from a smear-ripened cheese.</title>
        <authorList>
            <consortium name="US DOE Joint Genome Institute (JGI-PGF)"/>
            <person name="Walter F."/>
            <person name="Albersmeier A."/>
            <person name="Kalinowski J."/>
            <person name="Ruckert C."/>
        </authorList>
    </citation>
    <scope>NUCLEOTIDE SEQUENCE</scope>
    <source>
        <strain evidence="8">CCM 8433</strain>
    </source>
</reference>
<dbReference type="PANTHER" id="PTHR35795">
    <property type="entry name" value="SLR1885 PROTEIN"/>
    <property type="match status" value="1"/>
</dbReference>
<dbReference type="PANTHER" id="PTHR35795:SF1">
    <property type="entry name" value="BIS(5'-NUCLEOSYL)-TETRAPHOSPHATASE, SYMMETRICAL"/>
    <property type="match status" value="1"/>
</dbReference>
<feature type="domain" description="HD" evidence="7">
    <location>
        <begin position="32"/>
        <end position="147"/>
    </location>
</feature>
<evidence type="ECO:0000256" key="3">
    <source>
        <dbReference type="ARBA" id="ARBA00022741"/>
    </source>
</evidence>
<dbReference type="AlphaFoldDB" id="A0A917JCV6"/>